<gene>
    <name evidence="3" type="primary">8237289</name>
    <name evidence="2" type="ORF">Phum_PHUM387430</name>
</gene>
<sequence length="193" mass="22724">MGGTEGPGVKAFSLQGRFHDVRRRVFMTDEERRWRAQFLKDIQLADGEPRYVPEYYRATTNPIRRLWKSPMWVLQNFLQSKLGETPGYHVRHIIGKTFILFMVSYMGIYYIKYHSSDWKNVFAADFYRAKPPMVPSQPGYPNAPKMAPFEYYDKGFYSTPFAVKIEKPVAETSSKKRRAKKQQQQEDEDDEPC</sequence>
<dbReference type="InParanoid" id="E0VQV2"/>
<dbReference type="GO" id="GO:0006120">
    <property type="term" value="P:mitochondrial electron transport, NADH to ubiquinone"/>
    <property type="evidence" value="ECO:0007669"/>
    <property type="project" value="InterPro"/>
</dbReference>
<evidence type="ECO:0000313" key="2">
    <source>
        <dbReference type="EMBL" id="EEB15758.1"/>
    </source>
</evidence>
<dbReference type="EMBL" id="DS235442">
    <property type="protein sequence ID" value="EEB15758.1"/>
    <property type="molecule type" value="Genomic_DNA"/>
</dbReference>
<dbReference type="OMA" id="IRFWTGK"/>
<dbReference type="AlphaFoldDB" id="E0VQV2"/>
<evidence type="ECO:0000256" key="1">
    <source>
        <dbReference type="SAM" id="MobiDB-lite"/>
    </source>
</evidence>
<reference evidence="2" key="2">
    <citation type="submission" date="2007-04" db="EMBL/GenBank/DDBJ databases">
        <title>The genome of the human body louse.</title>
        <authorList>
            <consortium name="The Human Body Louse Genome Consortium"/>
            <person name="Kirkness E."/>
            <person name="Walenz B."/>
            <person name="Hass B."/>
            <person name="Bruggner R."/>
            <person name="Strausberg R."/>
        </authorList>
    </citation>
    <scope>NUCLEOTIDE SEQUENCE</scope>
    <source>
        <strain evidence="2">USDA</strain>
    </source>
</reference>
<dbReference type="Pfam" id="PF09782">
    <property type="entry name" value="NDUF_B6"/>
    <property type="match status" value="1"/>
</dbReference>
<dbReference type="KEGG" id="phu:Phum_PHUM387430"/>
<dbReference type="EMBL" id="AAZO01004538">
    <property type="status" value="NOT_ANNOTATED_CDS"/>
    <property type="molecule type" value="Genomic_DNA"/>
</dbReference>
<dbReference type="PANTHER" id="PTHR21106:SF2">
    <property type="entry name" value="NADH DEHYDROGENASE [UBIQUINONE] 1 BETA SUBCOMPLEX SUBUNIT 6"/>
    <property type="match status" value="1"/>
</dbReference>
<evidence type="ECO:0000313" key="4">
    <source>
        <dbReference type="Proteomes" id="UP000009046"/>
    </source>
</evidence>
<name>E0VQV2_PEDHC</name>
<evidence type="ECO:0000313" key="3">
    <source>
        <dbReference type="EnsemblMetazoa" id="PHUM387430-PA"/>
    </source>
</evidence>
<dbReference type="eggNOG" id="KOG4633">
    <property type="taxonomic scope" value="Eukaryota"/>
</dbReference>
<keyword evidence="2" id="KW-0830">Ubiquinone</keyword>
<organism>
    <name type="scientific">Pediculus humanus subsp. corporis</name>
    <name type="common">Body louse</name>
    <dbReference type="NCBI Taxonomy" id="121224"/>
    <lineage>
        <taxon>Eukaryota</taxon>
        <taxon>Metazoa</taxon>
        <taxon>Ecdysozoa</taxon>
        <taxon>Arthropoda</taxon>
        <taxon>Hexapoda</taxon>
        <taxon>Insecta</taxon>
        <taxon>Pterygota</taxon>
        <taxon>Neoptera</taxon>
        <taxon>Paraneoptera</taxon>
        <taxon>Psocodea</taxon>
        <taxon>Troctomorpha</taxon>
        <taxon>Phthiraptera</taxon>
        <taxon>Anoplura</taxon>
        <taxon>Pediculidae</taxon>
        <taxon>Pediculus</taxon>
    </lineage>
</organism>
<dbReference type="CTD" id="8237289"/>
<keyword evidence="4" id="KW-1185">Reference proteome</keyword>
<reference evidence="3" key="3">
    <citation type="submission" date="2020-05" db="UniProtKB">
        <authorList>
            <consortium name="EnsemblMetazoa"/>
        </authorList>
    </citation>
    <scope>IDENTIFICATION</scope>
    <source>
        <strain evidence="3">USDA</strain>
    </source>
</reference>
<dbReference type="FunCoup" id="E0VQV2">
    <property type="interactions" value="85"/>
</dbReference>
<dbReference type="GO" id="GO:0005739">
    <property type="term" value="C:mitochondrion"/>
    <property type="evidence" value="ECO:0007669"/>
    <property type="project" value="GOC"/>
</dbReference>
<dbReference type="Proteomes" id="UP000009046">
    <property type="component" value="Unassembled WGS sequence"/>
</dbReference>
<reference evidence="2" key="1">
    <citation type="submission" date="2007-04" db="EMBL/GenBank/DDBJ databases">
        <title>Annotation of Pediculus humanus corporis strain USDA.</title>
        <authorList>
            <person name="Kirkness E."/>
            <person name="Hannick L."/>
            <person name="Hass B."/>
            <person name="Bruggner R."/>
            <person name="Lawson D."/>
            <person name="Bidwell S."/>
            <person name="Joardar V."/>
            <person name="Caler E."/>
            <person name="Walenz B."/>
            <person name="Inman J."/>
            <person name="Schobel S."/>
            <person name="Galinsky K."/>
            <person name="Amedeo P."/>
            <person name="Strausberg R."/>
        </authorList>
    </citation>
    <scope>NUCLEOTIDE SEQUENCE</scope>
    <source>
        <strain evidence="2">USDA</strain>
    </source>
</reference>
<dbReference type="PANTHER" id="PTHR21106">
    <property type="entry name" value="NADH DEHYDROGENASE [UBIQUINONE] 1 BETA SUBCOMPLEX SUBUNIT 6"/>
    <property type="match status" value="1"/>
</dbReference>
<dbReference type="RefSeq" id="XP_002428496.1">
    <property type="nucleotide sequence ID" value="XM_002428451.1"/>
</dbReference>
<dbReference type="InterPro" id="IPR019174">
    <property type="entry name" value="NADH_DH_b-subcmplx_su6"/>
</dbReference>
<dbReference type="EnsemblMetazoa" id="PHUM387430-RA">
    <property type="protein sequence ID" value="PHUM387430-PA"/>
    <property type="gene ID" value="PHUM387430"/>
</dbReference>
<dbReference type="OrthoDB" id="5824032at2759"/>
<protein>
    <submittedName>
        <fullName evidence="2 3">NADH-Ubiquinone oxidoreductase B17 subunit</fullName>
    </submittedName>
</protein>
<feature type="region of interest" description="Disordered" evidence="1">
    <location>
        <begin position="170"/>
        <end position="193"/>
    </location>
</feature>
<dbReference type="VEuPathDB" id="VectorBase:PHUM387430"/>
<dbReference type="STRING" id="121224.E0VQV2"/>
<dbReference type="GeneID" id="8237289"/>
<accession>E0VQV2</accession>
<proteinExistence type="predicted"/>
<dbReference type="HOGENOM" id="CLU_117330_0_0_1"/>